<evidence type="ECO:0000313" key="3">
    <source>
        <dbReference type="Proteomes" id="UP001597526"/>
    </source>
</evidence>
<gene>
    <name evidence="2" type="ORF">ACFSQJ_14420</name>
</gene>
<keyword evidence="1" id="KW-0812">Transmembrane</keyword>
<comment type="caution">
    <text evidence="2">The sequence shown here is derived from an EMBL/GenBank/DDBJ whole genome shotgun (WGS) entry which is preliminary data.</text>
</comment>
<evidence type="ECO:0000313" key="2">
    <source>
        <dbReference type="EMBL" id="MFD2588135.1"/>
    </source>
</evidence>
<dbReference type="RefSeq" id="WP_377767675.1">
    <property type="nucleotide sequence ID" value="NZ_JBHULB010000065.1"/>
</dbReference>
<accession>A0ABW5N066</accession>
<reference evidence="3" key="1">
    <citation type="journal article" date="2019" name="Int. J. Syst. Evol. Microbiol.">
        <title>The Global Catalogue of Microorganisms (GCM) 10K type strain sequencing project: providing services to taxonomists for standard genome sequencing and annotation.</title>
        <authorList>
            <consortium name="The Broad Institute Genomics Platform"/>
            <consortium name="The Broad Institute Genome Sequencing Center for Infectious Disease"/>
            <person name="Wu L."/>
            <person name="Ma J."/>
        </authorList>
    </citation>
    <scope>NUCLEOTIDE SEQUENCE [LARGE SCALE GENOMIC DNA]</scope>
    <source>
        <strain evidence="3">KCTC 52368</strain>
    </source>
</reference>
<keyword evidence="3" id="KW-1185">Reference proteome</keyword>
<keyword evidence="1" id="KW-0472">Membrane</keyword>
<feature type="transmembrane region" description="Helical" evidence="1">
    <location>
        <begin position="101"/>
        <end position="121"/>
    </location>
</feature>
<dbReference type="Proteomes" id="UP001597526">
    <property type="component" value="Unassembled WGS sequence"/>
</dbReference>
<feature type="transmembrane region" description="Helical" evidence="1">
    <location>
        <begin position="22"/>
        <end position="49"/>
    </location>
</feature>
<name>A0ABW5N066_9FLAO</name>
<protein>
    <recommendedName>
        <fullName evidence="4">DUF4234 domain-containing protein</fullName>
    </recommendedName>
</protein>
<sequence length="125" mass="14296">MVNTDKKNGLDKTRTNINIPSLSIWVIISTVLCFLIYISVAFGHHYFYIANLDDKNHSAKMYMILYVGIFMISMGLIYFLFILDKVQLKNNEDNYFEAKTILNISLPGIILSILGAILIFFGNAY</sequence>
<feature type="transmembrane region" description="Helical" evidence="1">
    <location>
        <begin position="61"/>
        <end position="81"/>
    </location>
</feature>
<evidence type="ECO:0008006" key="4">
    <source>
        <dbReference type="Google" id="ProtNLM"/>
    </source>
</evidence>
<keyword evidence="1" id="KW-1133">Transmembrane helix</keyword>
<dbReference type="EMBL" id="JBHULB010000065">
    <property type="protein sequence ID" value="MFD2588135.1"/>
    <property type="molecule type" value="Genomic_DNA"/>
</dbReference>
<proteinExistence type="predicted"/>
<evidence type="ECO:0000256" key="1">
    <source>
        <dbReference type="SAM" id="Phobius"/>
    </source>
</evidence>
<organism evidence="2 3">
    <name type="scientific">Croceitalea marina</name>
    <dbReference type="NCBI Taxonomy" id="1775166"/>
    <lineage>
        <taxon>Bacteria</taxon>
        <taxon>Pseudomonadati</taxon>
        <taxon>Bacteroidota</taxon>
        <taxon>Flavobacteriia</taxon>
        <taxon>Flavobacteriales</taxon>
        <taxon>Flavobacteriaceae</taxon>
        <taxon>Croceitalea</taxon>
    </lineage>
</organism>